<accession>A0A5C0UJC2</accession>
<dbReference type="InterPro" id="IPR020568">
    <property type="entry name" value="Ribosomal_Su5_D2-typ_SF"/>
</dbReference>
<dbReference type="InterPro" id="IPR014721">
    <property type="entry name" value="Ribsml_uS5_D2-typ_fold_subgr"/>
</dbReference>
<protein>
    <submittedName>
        <fullName evidence="5">YifB family Mg chelatase-like AAA ATPase</fullName>
    </submittedName>
</protein>
<dbReference type="SMART" id="SM00382">
    <property type="entry name" value="AAA"/>
    <property type="match status" value="1"/>
</dbReference>
<keyword evidence="2" id="KW-0547">Nucleotide-binding</keyword>
<dbReference type="Pfam" id="PF13335">
    <property type="entry name" value="Mg_chelatase_C"/>
    <property type="match status" value="1"/>
</dbReference>
<evidence type="ECO:0000259" key="4">
    <source>
        <dbReference type="PROSITE" id="PS50051"/>
    </source>
</evidence>
<dbReference type="InterPro" id="IPR027417">
    <property type="entry name" value="P-loop_NTPase"/>
</dbReference>
<dbReference type="Proteomes" id="UP000323844">
    <property type="component" value="Chromosome"/>
</dbReference>
<dbReference type="PROSITE" id="PS00676">
    <property type="entry name" value="SIGMA54_INTERACT_2"/>
    <property type="match status" value="1"/>
</dbReference>
<dbReference type="InterPro" id="IPR025158">
    <property type="entry name" value="Mg_chelat-rel_C"/>
</dbReference>
<dbReference type="Pfam" id="PF13541">
    <property type="entry name" value="ChlI"/>
    <property type="match status" value="1"/>
</dbReference>
<dbReference type="AlphaFoldDB" id="A0A5C0UJC2"/>
<name>A0A5C0UJC2_9RICK</name>
<proteinExistence type="inferred from homology"/>
<evidence type="ECO:0000313" key="5">
    <source>
        <dbReference type="EMBL" id="QEK39877.1"/>
    </source>
</evidence>
<dbReference type="PANTHER" id="PTHR32039">
    <property type="entry name" value="MAGNESIUM-CHELATASE SUBUNIT CHLI"/>
    <property type="match status" value="1"/>
</dbReference>
<dbReference type="InterPro" id="IPR000523">
    <property type="entry name" value="Mg_chelatse_chII-like_cat_dom"/>
</dbReference>
<dbReference type="InterPro" id="IPR001208">
    <property type="entry name" value="MCM_dom"/>
</dbReference>
<evidence type="ECO:0000313" key="6">
    <source>
        <dbReference type="Proteomes" id="UP000323844"/>
    </source>
</evidence>
<dbReference type="Gene3D" id="3.30.230.10">
    <property type="match status" value="1"/>
</dbReference>
<dbReference type="InterPro" id="IPR004482">
    <property type="entry name" value="Mg_chelat-rel"/>
</dbReference>
<sequence length="496" mass="54190">MTLKGVETIKVKVQVQITPGIPTFTIVGLADKTIAESKERVRGALTSIGLALPAKRILINLSPADLNKEGSHFDLPIACAILSNLGVLPEEAVHEYIILGELDLSGHILQVPGVLPAAMCAMSNNMGIICPNENGPEAIWSGNEDIIAAQNLLSLLNHFKGKLTIPQPIPSILAINDQELDFKDVKGHIFAKRATEVAAAGGHSMLMFGPPGAGKSMLAERIPGIMPQLSKEEILESSMIYSVAGLIKNGKLTTNRPFRSPHQSASMASIVGGGIGNKIKPGEISLAHNGILFLDELPEFPQTTIDALRQPLEKKEILISRASFHVTYPANFQLIAAMNPCKCGYLGDIAKQCTRAPTCGKTYMSKISGPILDRFHIHIEVCEPEYEDTPQKVETSETIKKRVLKARAIQNTRYNECQFSTNANAKNIEQYTQLDEEGAAILKQAVKNFRLSVRAHHTILKIARTIADLEESEHISKVHLSEALSYRLKEYSNFNN</sequence>
<evidence type="ECO:0000256" key="2">
    <source>
        <dbReference type="ARBA" id="ARBA00022741"/>
    </source>
</evidence>
<dbReference type="SUPFAM" id="SSF54211">
    <property type="entry name" value="Ribosomal protein S5 domain 2-like"/>
    <property type="match status" value="1"/>
</dbReference>
<reference evidence="5 6" key="1">
    <citation type="submission" date="2019-08" db="EMBL/GenBank/DDBJ databases">
        <title>Highly reduced genomes of protist endosymbionts show evolutionary convergence.</title>
        <authorList>
            <person name="George E."/>
            <person name="Husnik F."/>
            <person name="Tashyreva D."/>
            <person name="Prokopchuk G."/>
            <person name="Horak A."/>
            <person name="Kwong W.K."/>
            <person name="Lukes J."/>
            <person name="Keeling P.J."/>
        </authorList>
    </citation>
    <scope>NUCLEOTIDE SEQUENCE [LARGE SCALE GENOMIC DNA]</scope>
    <source>
        <strain evidence="5">1621</strain>
    </source>
</reference>
<keyword evidence="3" id="KW-0067">ATP-binding</keyword>
<dbReference type="InterPro" id="IPR003593">
    <property type="entry name" value="AAA+_ATPase"/>
</dbReference>
<dbReference type="SUPFAM" id="SSF52540">
    <property type="entry name" value="P-loop containing nucleoside triphosphate hydrolases"/>
    <property type="match status" value="1"/>
</dbReference>
<dbReference type="InterPro" id="IPR025943">
    <property type="entry name" value="Sigma_54_int_dom_ATP-bd_2"/>
</dbReference>
<feature type="domain" description="MCM C-terminal AAA(+) ATPase" evidence="4">
    <location>
        <begin position="279"/>
        <end position="393"/>
    </location>
</feature>
<dbReference type="Pfam" id="PF01078">
    <property type="entry name" value="Mg_chelatase"/>
    <property type="match status" value="1"/>
</dbReference>
<dbReference type="PROSITE" id="PS50051">
    <property type="entry name" value="MCM_2"/>
    <property type="match status" value="1"/>
</dbReference>
<evidence type="ECO:0000256" key="1">
    <source>
        <dbReference type="ARBA" id="ARBA00006354"/>
    </source>
</evidence>
<dbReference type="OrthoDB" id="9813147at2"/>
<dbReference type="NCBIfam" id="TIGR00368">
    <property type="entry name" value="YifB family Mg chelatase-like AAA ATPase"/>
    <property type="match status" value="1"/>
</dbReference>
<organism evidence="5 6">
    <name type="scientific">Candidatus Sneabacter namystus</name>
    <dbReference type="NCBI Taxonomy" id="2601646"/>
    <lineage>
        <taxon>Bacteria</taxon>
        <taxon>Pseudomonadati</taxon>
        <taxon>Pseudomonadota</taxon>
        <taxon>Alphaproteobacteria</taxon>
        <taxon>Rickettsiales</taxon>
        <taxon>Rickettsiaceae</taxon>
        <taxon>Rickettsieae</taxon>
        <taxon>Candidatus Sneabacter</taxon>
    </lineage>
</organism>
<dbReference type="InterPro" id="IPR045006">
    <property type="entry name" value="CHLI-like"/>
</dbReference>
<dbReference type="EMBL" id="CP043312">
    <property type="protein sequence ID" value="QEK39877.1"/>
    <property type="molecule type" value="Genomic_DNA"/>
</dbReference>
<dbReference type="PANTHER" id="PTHR32039:SF7">
    <property type="entry name" value="COMPETENCE PROTEIN COMM"/>
    <property type="match status" value="1"/>
</dbReference>
<comment type="similarity">
    <text evidence="1">Belongs to the Mg-chelatase subunits D/I family. ComM subfamily.</text>
</comment>
<keyword evidence="6" id="KW-1185">Reference proteome</keyword>
<dbReference type="KEGG" id="snay:FZC37_00885"/>
<dbReference type="GO" id="GO:0003677">
    <property type="term" value="F:DNA binding"/>
    <property type="evidence" value="ECO:0007669"/>
    <property type="project" value="InterPro"/>
</dbReference>
<dbReference type="GO" id="GO:0005524">
    <property type="term" value="F:ATP binding"/>
    <property type="evidence" value="ECO:0007669"/>
    <property type="project" value="UniProtKB-KW"/>
</dbReference>
<evidence type="ECO:0000256" key="3">
    <source>
        <dbReference type="ARBA" id="ARBA00022840"/>
    </source>
</evidence>
<gene>
    <name evidence="5" type="ORF">FZC37_00885</name>
</gene>
<dbReference type="Gene3D" id="3.40.50.300">
    <property type="entry name" value="P-loop containing nucleotide triphosphate hydrolases"/>
    <property type="match status" value="1"/>
</dbReference>
<dbReference type="PRINTS" id="PR01657">
    <property type="entry name" value="MCMFAMILY"/>
</dbReference>